<organism evidence="2 3">
    <name type="scientific">Nonomuraea jiangxiensis</name>
    <dbReference type="NCBI Taxonomy" id="633440"/>
    <lineage>
        <taxon>Bacteria</taxon>
        <taxon>Bacillati</taxon>
        <taxon>Actinomycetota</taxon>
        <taxon>Actinomycetes</taxon>
        <taxon>Streptosporangiales</taxon>
        <taxon>Streptosporangiaceae</taxon>
        <taxon>Nonomuraea</taxon>
    </lineage>
</organism>
<evidence type="ECO:0000313" key="2">
    <source>
        <dbReference type="EMBL" id="SDK29398.1"/>
    </source>
</evidence>
<dbReference type="NCBIfam" id="TIGR04222">
    <property type="entry name" value="near_uncomplex"/>
    <property type="match status" value="1"/>
</dbReference>
<dbReference type="EMBL" id="FNDJ01000015">
    <property type="protein sequence ID" value="SDK29398.1"/>
    <property type="molecule type" value="Genomic_DNA"/>
</dbReference>
<keyword evidence="1" id="KW-1133">Transmembrane helix</keyword>
<feature type="transmembrane region" description="Helical" evidence="1">
    <location>
        <begin position="24"/>
        <end position="42"/>
    </location>
</feature>
<dbReference type="OrthoDB" id="3620552at2"/>
<sequence>MQAKGPQKKRCLHSDVRGIHMDDGVFYTAAIALFAFIAFTAIRTHLTLASARRGEGTPPPLDVYEAAYLAGGPRRVINTALVSLVAQGGVRISREGIVTPVQGYRPDKRVPVERAVYRHVKAGVGRRTTAKVRHSASGDDAMRLLSTPLWQRGLLLAPADRVRSRRRTSLLVVLAALAAVVALVSPFLRGPLGAIVIAAAAAVAGAACFFWARRRLAIPLTKAGRAALAQAGTAPAIGSWRASEEVGLVALHGLTKLPDRRLADTLRRDTRARTRGGSVASCCAPGRCGSYGGGSVYVLDGGSTDSGSGGGFFDLGGLFDFGGSHGSHGSYGGGDFGGGGGGSSCGGGGGGSGCGGGGGGGCGGGGS</sequence>
<keyword evidence="1" id="KW-0472">Membrane</keyword>
<reference evidence="2 3" key="1">
    <citation type="submission" date="2016-10" db="EMBL/GenBank/DDBJ databases">
        <authorList>
            <person name="de Groot N.N."/>
        </authorList>
    </citation>
    <scope>NUCLEOTIDE SEQUENCE [LARGE SCALE GENOMIC DNA]</scope>
    <source>
        <strain evidence="2 3">CGMCC 4.6533</strain>
    </source>
</reference>
<keyword evidence="3" id="KW-1185">Reference proteome</keyword>
<feature type="transmembrane region" description="Helical" evidence="1">
    <location>
        <begin position="194"/>
        <end position="212"/>
    </location>
</feature>
<feature type="transmembrane region" description="Helical" evidence="1">
    <location>
        <begin position="170"/>
        <end position="188"/>
    </location>
</feature>
<evidence type="ECO:0000256" key="1">
    <source>
        <dbReference type="SAM" id="Phobius"/>
    </source>
</evidence>
<evidence type="ECO:0000313" key="3">
    <source>
        <dbReference type="Proteomes" id="UP000199202"/>
    </source>
</evidence>
<accession>A0A1G9AQ10</accession>
<dbReference type="PRINTS" id="PR01228">
    <property type="entry name" value="EGGSHELL"/>
</dbReference>
<dbReference type="InterPro" id="IPR026467">
    <property type="entry name" value="Ser/Gly_Cys_C_dom"/>
</dbReference>
<dbReference type="AlphaFoldDB" id="A0A1G9AQ10"/>
<protein>
    <submittedName>
        <fullName evidence="2">TIGR04222 domain-containing protein</fullName>
    </submittedName>
</protein>
<proteinExistence type="predicted"/>
<name>A0A1G9AQ10_9ACTN</name>
<gene>
    <name evidence="2" type="ORF">SAMN05421869_11520</name>
</gene>
<dbReference type="Proteomes" id="UP000199202">
    <property type="component" value="Unassembled WGS sequence"/>
</dbReference>
<keyword evidence="1" id="KW-0812">Transmembrane</keyword>
<dbReference type="STRING" id="633440.SAMN05421869_11520"/>